<evidence type="ECO:0000256" key="3">
    <source>
        <dbReference type="ARBA" id="ARBA00022989"/>
    </source>
</evidence>
<feature type="domain" description="NfeD1b N-terminal" evidence="8">
    <location>
        <begin position="31"/>
        <end position="194"/>
    </location>
</feature>
<dbReference type="AlphaFoldDB" id="A0A7C5AKC3"/>
<evidence type="ECO:0000256" key="4">
    <source>
        <dbReference type="ARBA" id="ARBA00023136"/>
    </source>
</evidence>
<comment type="caution">
    <text evidence="9">The sequence shown here is derived from an EMBL/GenBank/DDBJ whole genome shotgun (WGS) entry which is preliminary data.</text>
</comment>
<feature type="transmembrane region" description="Helical" evidence="5">
    <location>
        <begin position="311"/>
        <end position="331"/>
    </location>
</feature>
<keyword evidence="4 5" id="KW-0472">Membrane</keyword>
<protein>
    <submittedName>
        <fullName evidence="9">Nodulation protein NfeD</fullName>
    </submittedName>
</protein>
<dbReference type="SUPFAM" id="SSF52096">
    <property type="entry name" value="ClpP/crotonase"/>
    <property type="match status" value="1"/>
</dbReference>
<feature type="transmembrane region" description="Helical" evidence="5">
    <location>
        <begin position="343"/>
        <end position="363"/>
    </location>
</feature>
<dbReference type="InterPro" id="IPR052165">
    <property type="entry name" value="Membrane_assoc_protease"/>
</dbReference>
<gene>
    <name evidence="9" type="ORF">ENW48_00975</name>
</gene>
<feature type="domain" description="NfeD-like C-terminal" evidence="6">
    <location>
        <begin position="376"/>
        <end position="429"/>
    </location>
</feature>
<evidence type="ECO:0000256" key="5">
    <source>
        <dbReference type="SAM" id="Phobius"/>
    </source>
</evidence>
<accession>A0A7C5AKC3</accession>
<evidence type="ECO:0000313" key="9">
    <source>
        <dbReference type="EMBL" id="HGZ10774.1"/>
    </source>
</evidence>
<dbReference type="InterPro" id="IPR002810">
    <property type="entry name" value="NfeD-like_C"/>
</dbReference>
<evidence type="ECO:0000256" key="2">
    <source>
        <dbReference type="ARBA" id="ARBA00022692"/>
    </source>
</evidence>
<name>A0A7C5AKC3_9BACT</name>
<keyword evidence="3 5" id="KW-1133">Transmembrane helix</keyword>
<dbReference type="SUPFAM" id="SSF141322">
    <property type="entry name" value="NfeD domain-like"/>
    <property type="match status" value="1"/>
</dbReference>
<proteinExistence type="predicted"/>
<evidence type="ECO:0000259" key="7">
    <source>
        <dbReference type="Pfam" id="PF24961"/>
    </source>
</evidence>
<keyword evidence="2 5" id="KW-0812">Transmembrane</keyword>
<sequence>MKRISFGLGLALSILLGGWLGITSRASSPQIYVIQAVCSINPGLAGFIVESLQTAEAEQAHALIIQLDTPGGLDSSMRDINRAIVNAQVPVIVYVSPKGARAASAGMFITLAAHVAAMAPGTNIGAAHPVALGLAKMDKVMGEKVVNDMAAYARSLAQERGRNADWAERAVRKSVSVHAAEALNLKVVDLVAEDLNDLLRQLHHRQVKVNKTLVTLKTLGVPVKVLPESLRTRILKHIADPNIAFILMMIGLAGLYFELAHPGVVLPGVVGALCLLLAFYAFQTLPVNFIGVLLLILAFVLFVLEIYVTSYGLLTLGGVASLFMGALMLYRKGEGGMGVAWSVLIPTVLVITLFFLAVAGLVLRSHLRRSLTGSAGLVGERGVAYTDLKPEGKVFVHGEYWQAVSETPVEAGHAVEVVKVINLKLYVRPVK</sequence>
<dbReference type="Pfam" id="PF01957">
    <property type="entry name" value="NfeD"/>
    <property type="match status" value="1"/>
</dbReference>
<feature type="domain" description="NfeD integral membrane" evidence="7">
    <location>
        <begin position="242"/>
        <end position="358"/>
    </location>
</feature>
<dbReference type="FunFam" id="3.90.226.10:FF:000089">
    <property type="entry name" value="Membrane-bound serine protease"/>
    <property type="match status" value="1"/>
</dbReference>
<evidence type="ECO:0000256" key="1">
    <source>
        <dbReference type="ARBA" id="ARBA00004141"/>
    </source>
</evidence>
<dbReference type="Pfam" id="PF25145">
    <property type="entry name" value="NfeD1b_N"/>
    <property type="match status" value="1"/>
</dbReference>
<dbReference type="PANTHER" id="PTHR33507:SF4">
    <property type="entry name" value="NODULATION COMPETITIVENESS PROTEIN NFED"/>
    <property type="match status" value="1"/>
</dbReference>
<evidence type="ECO:0000259" key="8">
    <source>
        <dbReference type="Pfam" id="PF25145"/>
    </source>
</evidence>
<dbReference type="Gene3D" id="3.90.226.10">
    <property type="entry name" value="2-enoyl-CoA Hydratase, Chain A, domain 1"/>
    <property type="match status" value="1"/>
</dbReference>
<organism evidence="9">
    <name type="scientific">Desulfobacca acetoxidans</name>
    <dbReference type="NCBI Taxonomy" id="60893"/>
    <lineage>
        <taxon>Bacteria</taxon>
        <taxon>Pseudomonadati</taxon>
        <taxon>Thermodesulfobacteriota</taxon>
        <taxon>Desulfobaccia</taxon>
        <taxon>Desulfobaccales</taxon>
        <taxon>Desulfobaccaceae</taxon>
        <taxon>Desulfobacca</taxon>
    </lineage>
</organism>
<dbReference type="Pfam" id="PF24961">
    <property type="entry name" value="NfeD_membrane"/>
    <property type="match status" value="1"/>
</dbReference>
<comment type="subcellular location">
    <subcellularLocation>
        <location evidence="1">Membrane</location>
        <topology evidence="1">Multi-pass membrane protein</topology>
    </subcellularLocation>
</comment>
<dbReference type="CDD" id="cd07020">
    <property type="entry name" value="Clp_protease_NfeD_1"/>
    <property type="match status" value="1"/>
</dbReference>
<dbReference type="Gene3D" id="2.40.50.140">
    <property type="entry name" value="Nucleic acid-binding proteins"/>
    <property type="match status" value="1"/>
</dbReference>
<feature type="transmembrane region" description="Helical" evidence="5">
    <location>
        <begin position="287"/>
        <end position="304"/>
    </location>
</feature>
<evidence type="ECO:0000259" key="6">
    <source>
        <dbReference type="Pfam" id="PF01957"/>
    </source>
</evidence>
<dbReference type="InterPro" id="IPR029045">
    <property type="entry name" value="ClpP/crotonase-like_dom_sf"/>
</dbReference>
<reference evidence="9" key="1">
    <citation type="journal article" date="2020" name="mSystems">
        <title>Genome- and Community-Level Interaction Insights into Carbon Utilization and Element Cycling Functions of Hydrothermarchaeota in Hydrothermal Sediment.</title>
        <authorList>
            <person name="Zhou Z."/>
            <person name="Liu Y."/>
            <person name="Xu W."/>
            <person name="Pan J."/>
            <person name="Luo Z.H."/>
            <person name="Li M."/>
        </authorList>
    </citation>
    <scope>NUCLEOTIDE SEQUENCE [LARGE SCALE GENOMIC DNA]</scope>
    <source>
        <strain evidence="9">SpSt-853</strain>
    </source>
</reference>
<dbReference type="InterPro" id="IPR056738">
    <property type="entry name" value="NfeD1b_N"/>
</dbReference>
<dbReference type="PANTHER" id="PTHR33507">
    <property type="entry name" value="INNER MEMBRANE PROTEIN YBBJ"/>
    <property type="match status" value="1"/>
</dbReference>
<dbReference type="InterPro" id="IPR012340">
    <property type="entry name" value="NA-bd_OB-fold"/>
</dbReference>
<feature type="transmembrane region" description="Helical" evidence="5">
    <location>
        <begin position="238"/>
        <end position="257"/>
    </location>
</feature>
<dbReference type="GO" id="GO:0016020">
    <property type="term" value="C:membrane"/>
    <property type="evidence" value="ECO:0007669"/>
    <property type="project" value="UniProtKB-SubCell"/>
</dbReference>
<dbReference type="InterPro" id="IPR056739">
    <property type="entry name" value="NfeD_membrane"/>
</dbReference>
<dbReference type="EMBL" id="DTKJ01000011">
    <property type="protein sequence ID" value="HGZ10774.1"/>
    <property type="molecule type" value="Genomic_DNA"/>
</dbReference>